<evidence type="ECO:0000259" key="13">
    <source>
        <dbReference type="Pfam" id="PF01292"/>
    </source>
</evidence>
<dbReference type="GO" id="GO:0005506">
    <property type="term" value="F:iron ion binding"/>
    <property type="evidence" value="ECO:0007669"/>
    <property type="project" value="InterPro"/>
</dbReference>
<feature type="transmembrane region" description="Helical" evidence="12">
    <location>
        <begin position="44"/>
        <end position="66"/>
    </location>
</feature>
<keyword evidence="4" id="KW-1003">Cell membrane</keyword>
<dbReference type="OrthoDB" id="1117555at2"/>
<dbReference type="Gene3D" id="1.20.950.20">
    <property type="entry name" value="Transmembrane di-heme cytochromes, Chain C"/>
    <property type="match status" value="1"/>
</dbReference>
<evidence type="ECO:0000256" key="9">
    <source>
        <dbReference type="ARBA" id="ARBA00022989"/>
    </source>
</evidence>
<evidence type="ECO:0000256" key="5">
    <source>
        <dbReference type="ARBA" id="ARBA00022617"/>
    </source>
</evidence>
<protein>
    <submittedName>
        <fullName evidence="14">Thiosulfate reductase cytochrome B subunit</fullName>
    </submittedName>
</protein>
<dbReference type="InterPro" id="IPR011577">
    <property type="entry name" value="Cyt_b561_bac/Ni-Hgenase"/>
</dbReference>
<comment type="similarity">
    <text evidence="2">Belongs to the HupC/HyaC/HydC family.</text>
</comment>
<feature type="transmembrane region" description="Helical" evidence="12">
    <location>
        <begin position="156"/>
        <end position="176"/>
    </location>
</feature>
<dbReference type="AlphaFoldDB" id="A0A1Z4VPV0"/>
<name>A0A1Z4VPV0_9GAMM</name>
<accession>A0A1Z4VPV0</accession>
<organism evidence="14 15">
    <name type="scientific">Thiohalobacter thiocyanaticus</name>
    <dbReference type="NCBI Taxonomy" id="585455"/>
    <lineage>
        <taxon>Bacteria</taxon>
        <taxon>Pseudomonadati</taxon>
        <taxon>Pseudomonadota</taxon>
        <taxon>Gammaproteobacteria</taxon>
        <taxon>Thiohalobacterales</taxon>
        <taxon>Thiohalobacteraceae</taxon>
        <taxon>Thiohalobacter</taxon>
    </lineage>
</organism>
<reference evidence="14 15" key="1">
    <citation type="submission" date="2017-05" db="EMBL/GenBank/DDBJ databases">
        <title>Thiocyanate degradation by Thiohalobacter thiocyanaticus FOKN1.</title>
        <authorList>
            <person name="Oshiki M."/>
            <person name="Fukushima T."/>
            <person name="Kawano S."/>
            <person name="Nakagawa J."/>
        </authorList>
    </citation>
    <scope>NUCLEOTIDE SEQUENCE [LARGE SCALE GENOMIC DNA]</scope>
    <source>
        <strain evidence="14 15">FOKN1</strain>
    </source>
</reference>
<dbReference type="InterPro" id="IPR000516">
    <property type="entry name" value="Ni-dep_Hydgase_cyt-B"/>
</dbReference>
<gene>
    <name evidence="14" type="ORF">FOKN1_1114</name>
</gene>
<dbReference type="PANTHER" id="PTHR30485:SF1">
    <property type="entry name" value="CYTOCHROME YDHU-RELATED"/>
    <property type="match status" value="1"/>
</dbReference>
<evidence type="ECO:0000256" key="3">
    <source>
        <dbReference type="ARBA" id="ARBA00022448"/>
    </source>
</evidence>
<keyword evidence="8" id="KW-0249">Electron transport</keyword>
<evidence type="ECO:0000313" key="15">
    <source>
        <dbReference type="Proteomes" id="UP000218765"/>
    </source>
</evidence>
<keyword evidence="9 12" id="KW-1133">Transmembrane helix</keyword>
<keyword evidence="3" id="KW-0813">Transport</keyword>
<dbReference type="SUPFAM" id="SSF81342">
    <property type="entry name" value="Transmembrane di-heme cytochromes"/>
    <property type="match status" value="1"/>
</dbReference>
<dbReference type="GO" id="GO:0022904">
    <property type="term" value="P:respiratory electron transport chain"/>
    <property type="evidence" value="ECO:0007669"/>
    <property type="project" value="InterPro"/>
</dbReference>
<evidence type="ECO:0000256" key="12">
    <source>
        <dbReference type="SAM" id="Phobius"/>
    </source>
</evidence>
<dbReference type="Pfam" id="PF01292">
    <property type="entry name" value="Ni_hydr_CYTB"/>
    <property type="match status" value="1"/>
</dbReference>
<dbReference type="GO" id="GO:0020037">
    <property type="term" value="F:heme binding"/>
    <property type="evidence" value="ECO:0007669"/>
    <property type="project" value="TreeGrafter"/>
</dbReference>
<keyword evidence="5" id="KW-0349">Heme</keyword>
<evidence type="ECO:0000256" key="8">
    <source>
        <dbReference type="ARBA" id="ARBA00022982"/>
    </source>
</evidence>
<dbReference type="GO" id="GO:0009055">
    <property type="term" value="F:electron transfer activity"/>
    <property type="evidence" value="ECO:0007669"/>
    <property type="project" value="InterPro"/>
</dbReference>
<evidence type="ECO:0000256" key="7">
    <source>
        <dbReference type="ARBA" id="ARBA00022723"/>
    </source>
</evidence>
<evidence type="ECO:0000256" key="10">
    <source>
        <dbReference type="ARBA" id="ARBA00023004"/>
    </source>
</evidence>
<sequence>MKVMIYKRFERFWHWTQAALIIALMVTGFEIHAVYHLFGFEQAVNLHIILAWSLIVLWAFAIFWHLTTGEWRHYIPTTEKLMAMVRYYSIGMFRDEEKPYKKSLSAKHNPLQRLAYLGFKLVISPLIWVSGLLYLFYTDWPALGLEGLRLGQVAMVHTAAAIAMLVFFIAHVYLALTGKPFYAYVKAMITGYEEIEETKTPGKNS</sequence>
<evidence type="ECO:0000256" key="11">
    <source>
        <dbReference type="ARBA" id="ARBA00023136"/>
    </source>
</evidence>
<dbReference type="InterPro" id="IPR016174">
    <property type="entry name" value="Di-haem_cyt_TM"/>
</dbReference>
<keyword evidence="15" id="KW-1185">Reference proteome</keyword>
<keyword evidence="11 12" id="KW-0472">Membrane</keyword>
<evidence type="ECO:0000256" key="1">
    <source>
        <dbReference type="ARBA" id="ARBA00004651"/>
    </source>
</evidence>
<dbReference type="GO" id="GO:0005886">
    <property type="term" value="C:plasma membrane"/>
    <property type="evidence" value="ECO:0007669"/>
    <property type="project" value="UniProtKB-SubCell"/>
</dbReference>
<evidence type="ECO:0000256" key="2">
    <source>
        <dbReference type="ARBA" id="ARBA00008622"/>
    </source>
</evidence>
<feature type="domain" description="Cytochrome b561 bacterial/Ni-hydrogenase" evidence="13">
    <location>
        <begin position="6"/>
        <end position="191"/>
    </location>
</feature>
<feature type="transmembrane region" description="Helical" evidence="12">
    <location>
        <begin position="12"/>
        <end position="38"/>
    </location>
</feature>
<dbReference type="InterPro" id="IPR051542">
    <property type="entry name" value="Hydrogenase_cytochrome"/>
</dbReference>
<dbReference type="Proteomes" id="UP000218765">
    <property type="component" value="Chromosome"/>
</dbReference>
<dbReference type="EMBL" id="AP018052">
    <property type="protein sequence ID" value="BAZ93513.1"/>
    <property type="molecule type" value="Genomic_DNA"/>
</dbReference>
<keyword evidence="6 12" id="KW-0812">Transmembrane</keyword>
<proteinExistence type="inferred from homology"/>
<dbReference type="RefSeq" id="WP_096365518.1">
    <property type="nucleotide sequence ID" value="NZ_AP018052.1"/>
</dbReference>
<dbReference type="PANTHER" id="PTHR30485">
    <property type="entry name" value="NI/FE-HYDROGENASE 1 B-TYPE CYTOCHROME SUBUNIT"/>
    <property type="match status" value="1"/>
</dbReference>
<dbReference type="PRINTS" id="PR00161">
    <property type="entry name" value="NIHGNASECYTB"/>
</dbReference>
<evidence type="ECO:0000313" key="14">
    <source>
        <dbReference type="EMBL" id="BAZ93513.1"/>
    </source>
</evidence>
<feature type="transmembrane region" description="Helical" evidence="12">
    <location>
        <begin position="114"/>
        <end position="136"/>
    </location>
</feature>
<keyword evidence="7" id="KW-0479">Metal-binding</keyword>
<comment type="subcellular location">
    <subcellularLocation>
        <location evidence="1">Cell membrane</location>
        <topology evidence="1">Multi-pass membrane protein</topology>
    </subcellularLocation>
</comment>
<evidence type="ECO:0000256" key="4">
    <source>
        <dbReference type="ARBA" id="ARBA00022475"/>
    </source>
</evidence>
<evidence type="ECO:0000256" key="6">
    <source>
        <dbReference type="ARBA" id="ARBA00022692"/>
    </source>
</evidence>
<keyword evidence="10" id="KW-0408">Iron</keyword>
<dbReference type="KEGG" id="ttc:FOKN1_1114"/>